<proteinExistence type="predicted"/>
<protein>
    <submittedName>
        <fullName evidence="1">Uncharacterized protein</fullName>
    </submittedName>
</protein>
<dbReference type="Proteomes" id="UP000486351">
    <property type="component" value="Unassembled WGS sequence"/>
</dbReference>
<organism evidence="1 2">
    <name type="scientific">Phytophthora fragariae</name>
    <dbReference type="NCBI Taxonomy" id="53985"/>
    <lineage>
        <taxon>Eukaryota</taxon>
        <taxon>Sar</taxon>
        <taxon>Stramenopiles</taxon>
        <taxon>Oomycota</taxon>
        <taxon>Peronosporomycetes</taxon>
        <taxon>Peronosporales</taxon>
        <taxon>Peronosporaceae</taxon>
        <taxon>Phytophthora</taxon>
    </lineage>
</organism>
<evidence type="ECO:0000313" key="2">
    <source>
        <dbReference type="Proteomes" id="UP000486351"/>
    </source>
</evidence>
<dbReference type="AlphaFoldDB" id="A0A6G0RXX2"/>
<dbReference type="EMBL" id="QXFY01000416">
    <property type="protein sequence ID" value="KAE9344961.1"/>
    <property type="molecule type" value="Genomic_DNA"/>
</dbReference>
<accession>A0A6G0RXX2</accession>
<comment type="caution">
    <text evidence="1">The sequence shown here is derived from an EMBL/GenBank/DDBJ whole genome shotgun (WGS) entry which is preliminary data.</text>
</comment>
<name>A0A6G0RXX2_9STRA</name>
<gene>
    <name evidence="1" type="ORF">PF008_g8973</name>
</gene>
<reference evidence="1 2" key="1">
    <citation type="submission" date="2018-09" db="EMBL/GenBank/DDBJ databases">
        <title>Genomic investigation of the strawberry pathogen Phytophthora fragariae indicates pathogenicity is determined by transcriptional variation in three key races.</title>
        <authorList>
            <person name="Adams T.M."/>
            <person name="Armitage A.D."/>
            <person name="Sobczyk M.K."/>
            <person name="Bates H.J."/>
            <person name="Dunwell J.M."/>
            <person name="Nellist C.F."/>
            <person name="Harrison R.J."/>
        </authorList>
    </citation>
    <scope>NUCLEOTIDE SEQUENCE [LARGE SCALE GENOMIC DNA]</scope>
    <source>
        <strain evidence="1 2">NOV-77</strain>
    </source>
</reference>
<evidence type="ECO:0000313" key="1">
    <source>
        <dbReference type="EMBL" id="KAE9344961.1"/>
    </source>
</evidence>
<sequence length="80" mass="8594">MTVDSRWSASHSGSARWRQSSRATCVALVFGLPVDILASTGRSSAPVSNFIRYVTSRSLDGLQSATRCNGLTQPNTLAYT</sequence>